<sequence>METQQFEEEIKETEEVSKVKKTQLVVLILLVLTALTVTSVFAINVFFRKELENAIYFTVVEQNKKRLKDLVDTTIISFVSKESSLKQDLKKRLRREVLNAYKIAWDIYRECKKYKCDDRKTKKLIVQALRDYRFLTIEGISLLIR</sequence>
<keyword evidence="4" id="KW-1185">Reference proteome</keyword>
<gene>
    <name evidence="3" type="ORF">SAMN06265339_1631</name>
</gene>
<keyword evidence="1" id="KW-0812">Transmembrane</keyword>
<organism evidence="3 4">
    <name type="scientific">Desulfurobacterium pacificum</name>
    <dbReference type="NCBI Taxonomy" id="240166"/>
    <lineage>
        <taxon>Bacteria</taxon>
        <taxon>Pseudomonadati</taxon>
        <taxon>Aquificota</taxon>
        <taxon>Aquificia</taxon>
        <taxon>Desulfurobacteriales</taxon>
        <taxon>Desulfurobacteriaceae</taxon>
        <taxon>Desulfurobacterium</taxon>
    </lineage>
</organism>
<keyword evidence="1" id="KW-1133">Transmembrane helix</keyword>
<keyword evidence="1" id="KW-0472">Membrane</keyword>
<protein>
    <submittedName>
        <fullName evidence="3">Cache domain-containing protein</fullName>
    </submittedName>
</protein>
<comment type="caution">
    <text evidence="3">The sequence shown here is derived from an EMBL/GenBank/DDBJ whole genome shotgun (WGS) entry which is preliminary data.</text>
</comment>
<dbReference type="EMBL" id="FXUB01000006">
    <property type="protein sequence ID" value="SMP18793.1"/>
    <property type="molecule type" value="Genomic_DNA"/>
</dbReference>
<evidence type="ECO:0000313" key="3">
    <source>
        <dbReference type="EMBL" id="SMP18793.1"/>
    </source>
</evidence>
<name>A0ABY1NVP6_9BACT</name>
<evidence type="ECO:0000313" key="4">
    <source>
        <dbReference type="Proteomes" id="UP001157911"/>
    </source>
</evidence>
<evidence type="ECO:0000256" key="1">
    <source>
        <dbReference type="SAM" id="Phobius"/>
    </source>
</evidence>
<dbReference type="InterPro" id="IPR004010">
    <property type="entry name" value="Double_Cache_2"/>
</dbReference>
<reference evidence="3 4" key="1">
    <citation type="submission" date="2017-05" db="EMBL/GenBank/DDBJ databases">
        <authorList>
            <person name="Varghese N."/>
            <person name="Submissions S."/>
        </authorList>
    </citation>
    <scope>NUCLEOTIDE SEQUENCE [LARGE SCALE GENOMIC DNA]</scope>
    <source>
        <strain evidence="3 4">DSM 15522</strain>
    </source>
</reference>
<dbReference type="RefSeq" id="WP_425604258.1">
    <property type="nucleotide sequence ID" value="NZ_FXUB01000006.1"/>
</dbReference>
<dbReference type="Proteomes" id="UP001157911">
    <property type="component" value="Unassembled WGS sequence"/>
</dbReference>
<feature type="domain" description="Double Cache" evidence="2">
    <location>
        <begin position="57"/>
        <end position="134"/>
    </location>
</feature>
<accession>A0ABY1NVP6</accession>
<evidence type="ECO:0000259" key="2">
    <source>
        <dbReference type="Pfam" id="PF08269"/>
    </source>
</evidence>
<feature type="transmembrane region" description="Helical" evidence="1">
    <location>
        <begin position="24"/>
        <end position="47"/>
    </location>
</feature>
<dbReference type="Pfam" id="PF08269">
    <property type="entry name" value="dCache_2"/>
    <property type="match status" value="1"/>
</dbReference>
<proteinExistence type="predicted"/>